<proteinExistence type="predicted"/>
<sequence>MCICHKFALTESVCWLTVRLREWRVEPISNPARHRRNGEDGSWTPGLSSRWVSLKC</sequence>
<evidence type="ECO:0000313" key="3">
    <source>
        <dbReference type="Proteomes" id="UP000807025"/>
    </source>
</evidence>
<protein>
    <submittedName>
        <fullName evidence="2">Uncharacterized protein</fullName>
    </submittedName>
</protein>
<reference evidence="2" key="1">
    <citation type="submission" date="2020-11" db="EMBL/GenBank/DDBJ databases">
        <authorList>
            <consortium name="DOE Joint Genome Institute"/>
            <person name="Ahrendt S."/>
            <person name="Riley R."/>
            <person name="Andreopoulos W."/>
            <person name="Labutti K."/>
            <person name="Pangilinan J."/>
            <person name="Ruiz-Duenas F.J."/>
            <person name="Barrasa J.M."/>
            <person name="Sanchez-Garcia M."/>
            <person name="Camarero S."/>
            <person name="Miyauchi S."/>
            <person name="Serrano A."/>
            <person name="Linde D."/>
            <person name="Babiker R."/>
            <person name="Drula E."/>
            <person name="Ayuso-Fernandez I."/>
            <person name="Pacheco R."/>
            <person name="Padilla G."/>
            <person name="Ferreira P."/>
            <person name="Barriuso J."/>
            <person name="Kellner H."/>
            <person name="Castanera R."/>
            <person name="Alfaro M."/>
            <person name="Ramirez L."/>
            <person name="Pisabarro A.G."/>
            <person name="Kuo A."/>
            <person name="Tritt A."/>
            <person name="Lipzen A."/>
            <person name="He G."/>
            <person name="Yan M."/>
            <person name="Ng V."/>
            <person name="Cullen D."/>
            <person name="Martin F."/>
            <person name="Rosso M.-N."/>
            <person name="Henrissat B."/>
            <person name="Hibbett D."/>
            <person name="Martinez A.T."/>
            <person name="Grigoriev I.V."/>
        </authorList>
    </citation>
    <scope>NUCLEOTIDE SEQUENCE</scope>
    <source>
        <strain evidence="2">ATCC 90797</strain>
    </source>
</reference>
<evidence type="ECO:0000256" key="1">
    <source>
        <dbReference type="SAM" id="MobiDB-lite"/>
    </source>
</evidence>
<feature type="region of interest" description="Disordered" evidence="1">
    <location>
        <begin position="32"/>
        <end position="56"/>
    </location>
</feature>
<keyword evidence="3" id="KW-1185">Reference proteome</keyword>
<accession>A0A9P6DGB2</accession>
<dbReference type="OrthoDB" id="1470350at2759"/>
<feature type="compositionally biased region" description="Polar residues" evidence="1">
    <location>
        <begin position="45"/>
        <end position="56"/>
    </location>
</feature>
<organism evidence="2 3">
    <name type="scientific">Pleurotus eryngii</name>
    <name type="common">Boletus of the steppes</name>
    <dbReference type="NCBI Taxonomy" id="5323"/>
    <lineage>
        <taxon>Eukaryota</taxon>
        <taxon>Fungi</taxon>
        <taxon>Dikarya</taxon>
        <taxon>Basidiomycota</taxon>
        <taxon>Agaricomycotina</taxon>
        <taxon>Agaricomycetes</taxon>
        <taxon>Agaricomycetidae</taxon>
        <taxon>Agaricales</taxon>
        <taxon>Pleurotineae</taxon>
        <taxon>Pleurotaceae</taxon>
        <taxon>Pleurotus</taxon>
    </lineage>
</organism>
<evidence type="ECO:0000313" key="2">
    <source>
        <dbReference type="EMBL" id="KAF9496449.1"/>
    </source>
</evidence>
<dbReference type="Proteomes" id="UP000807025">
    <property type="component" value="Unassembled WGS sequence"/>
</dbReference>
<dbReference type="AlphaFoldDB" id="A0A9P6DGB2"/>
<dbReference type="EMBL" id="MU154552">
    <property type="protein sequence ID" value="KAF9496449.1"/>
    <property type="molecule type" value="Genomic_DNA"/>
</dbReference>
<comment type="caution">
    <text evidence="2">The sequence shown here is derived from an EMBL/GenBank/DDBJ whole genome shotgun (WGS) entry which is preliminary data.</text>
</comment>
<name>A0A9P6DGB2_PLEER</name>
<gene>
    <name evidence="2" type="ORF">BDN71DRAFT_1446153</name>
</gene>